<dbReference type="PANTHER" id="PTHR34952">
    <property type="entry name" value="OS05G0113500 PROTEIN"/>
    <property type="match status" value="1"/>
</dbReference>
<dbReference type="PANTHER" id="PTHR34952:SF2">
    <property type="entry name" value="OS05G0113500 PROTEIN"/>
    <property type="match status" value="1"/>
</dbReference>
<dbReference type="Proteomes" id="UP000325577">
    <property type="component" value="Linkage Group LG7"/>
</dbReference>
<protein>
    <submittedName>
        <fullName evidence="2">Uncharacterized protein</fullName>
    </submittedName>
</protein>
<evidence type="ECO:0000313" key="3">
    <source>
        <dbReference type="Proteomes" id="UP000325577"/>
    </source>
</evidence>
<organism evidence="2 3">
    <name type="scientific">Nyssa sinensis</name>
    <dbReference type="NCBI Taxonomy" id="561372"/>
    <lineage>
        <taxon>Eukaryota</taxon>
        <taxon>Viridiplantae</taxon>
        <taxon>Streptophyta</taxon>
        <taxon>Embryophyta</taxon>
        <taxon>Tracheophyta</taxon>
        <taxon>Spermatophyta</taxon>
        <taxon>Magnoliopsida</taxon>
        <taxon>eudicotyledons</taxon>
        <taxon>Gunneridae</taxon>
        <taxon>Pentapetalae</taxon>
        <taxon>asterids</taxon>
        <taxon>Cornales</taxon>
        <taxon>Nyssaceae</taxon>
        <taxon>Nyssa</taxon>
    </lineage>
</organism>
<reference evidence="2 3" key="1">
    <citation type="submission" date="2019-09" db="EMBL/GenBank/DDBJ databases">
        <title>A chromosome-level genome assembly of the Chinese tupelo Nyssa sinensis.</title>
        <authorList>
            <person name="Yang X."/>
            <person name="Kang M."/>
            <person name="Yang Y."/>
            <person name="Xiong H."/>
            <person name="Wang M."/>
            <person name="Zhang Z."/>
            <person name="Wang Z."/>
            <person name="Wu H."/>
            <person name="Ma T."/>
            <person name="Liu J."/>
            <person name="Xi Z."/>
        </authorList>
    </citation>
    <scope>NUCLEOTIDE SEQUENCE [LARGE SCALE GENOMIC DNA]</scope>
    <source>
        <strain evidence="2">J267</strain>
        <tissue evidence="2">Leaf</tissue>
    </source>
</reference>
<feature type="region of interest" description="Disordered" evidence="1">
    <location>
        <begin position="247"/>
        <end position="317"/>
    </location>
</feature>
<evidence type="ECO:0000256" key="1">
    <source>
        <dbReference type="SAM" id="MobiDB-lite"/>
    </source>
</evidence>
<accession>A0A5J4ZJL2</accession>
<sequence length="363" mass="39750">MPSVPTLDLLTRPLIPCLSSFYGAPSSHRLKRLEKGDRRDPISCEQIGVRAIAKCELSLGIGCVDEVTTIWCCVERLVSSLLSSEVSPCSSAFHQWTSALLWGDVSLNDLGDGLTEFLHIQDDLKSESNSILFPPSDKNDISNAEKDNVCEESDKNKSAIVASDECLCKCSTFPCSGETTSCAVSTDGEHEHELDEMTTVVKENGYESAKQANLPPISLPNPPKLVSALKGSREKLGTPPRQLTVTWAPDVYDPRPTAVSHVPTSKKQRHRSDSRKSDGKKNGRNKQKGGGKLGRGKDKKQVRKYGGSSNKFKSLDEEDRVVQYDETYADLVDFDVGNSESYCGSSFLKQSVPKMHFSVAEAT</sequence>
<dbReference type="OrthoDB" id="2016966at2759"/>
<keyword evidence="3" id="KW-1185">Reference proteome</keyword>
<proteinExistence type="predicted"/>
<name>A0A5J4ZJL2_9ASTE</name>
<feature type="compositionally biased region" description="Basic residues" evidence="1">
    <location>
        <begin position="264"/>
        <end position="273"/>
    </location>
</feature>
<dbReference type="EMBL" id="CM018050">
    <property type="protein sequence ID" value="KAA8518870.1"/>
    <property type="molecule type" value="Genomic_DNA"/>
</dbReference>
<gene>
    <name evidence="2" type="ORF">F0562_016356</name>
</gene>
<dbReference type="AlphaFoldDB" id="A0A5J4ZJL2"/>
<evidence type="ECO:0000313" key="2">
    <source>
        <dbReference type="EMBL" id="KAA8518870.1"/>
    </source>
</evidence>